<name>A0A645AN87_9ZZZZ</name>
<reference evidence="1" key="1">
    <citation type="submission" date="2019-08" db="EMBL/GenBank/DDBJ databases">
        <authorList>
            <person name="Kucharzyk K."/>
            <person name="Murdoch R.W."/>
            <person name="Higgins S."/>
            <person name="Loffler F."/>
        </authorList>
    </citation>
    <scope>NUCLEOTIDE SEQUENCE</scope>
</reference>
<sequence>MQEGLALFLVVAFFADGSDRASFNAEAAALFCEPGAIFVDVAVFPRRRRQLGFYDYRAAAVGLAERCDEPVAESEGA</sequence>
<organism evidence="1">
    <name type="scientific">bioreactor metagenome</name>
    <dbReference type="NCBI Taxonomy" id="1076179"/>
    <lineage>
        <taxon>unclassified sequences</taxon>
        <taxon>metagenomes</taxon>
        <taxon>ecological metagenomes</taxon>
    </lineage>
</organism>
<accession>A0A645AN87</accession>
<evidence type="ECO:0000313" key="1">
    <source>
        <dbReference type="EMBL" id="MPM54386.1"/>
    </source>
</evidence>
<dbReference type="AlphaFoldDB" id="A0A645AN87"/>
<comment type="caution">
    <text evidence="1">The sequence shown here is derived from an EMBL/GenBank/DDBJ whole genome shotgun (WGS) entry which is preliminary data.</text>
</comment>
<gene>
    <name evidence="1" type="ORF">SDC9_101164</name>
</gene>
<proteinExistence type="predicted"/>
<protein>
    <submittedName>
        <fullName evidence="1">Uncharacterized protein</fullName>
    </submittedName>
</protein>
<dbReference type="EMBL" id="VSSQ01014777">
    <property type="protein sequence ID" value="MPM54386.1"/>
    <property type="molecule type" value="Genomic_DNA"/>
</dbReference>